<evidence type="ECO:0000256" key="2">
    <source>
        <dbReference type="SAM" id="Phobius"/>
    </source>
</evidence>
<keyword evidence="5" id="KW-1185">Reference proteome</keyword>
<dbReference type="InterPro" id="IPR003615">
    <property type="entry name" value="HNH_nuc"/>
</dbReference>
<keyword evidence="2" id="KW-0812">Transmembrane</keyword>
<dbReference type="GO" id="GO:0004519">
    <property type="term" value="F:endonuclease activity"/>
    <property type="evidence" value="ECO:0007669"/>
    <property type="project" value="UniProtKB-KW"/>
</dbReference>
<keyword evidence="4" id="KW-0255">Endonuclease</keyword>
<evidence type="ECO:0000256" key="1">
    <source>
        <dbReference type="SAM" id="MobiDB-lite"/>
    </source>
</evidence>
<evidence type="ECO:0000313" key="5">
    <source>
        <dbReference type="Proteomes" id="UP000604381"/>
    </source>
</evidence>
<keyword evidence="4" id="KW-0378">Hydrolase</keyword>
<feature type="domain" description="HNH nuclease" evidence="3">
    <location>
        <begin position="126"/>
        <end position="179"/>
    </location>
</feature>
<sequence length="199" mass="22693">MTTERKIDSKKGGCSVLLFVIAIFILSIAIFGADKVFGFIIAIIIVVAIIAGLIANHEEAERERIESQRIRRAVEEEEARIRQKAGIPEVENPYQYRREIPSPTRVKSFSSPPRTRSGYSRPKSPKMREWLYRKQGAECRGCGRAFHLKSLEVDHVIAKSLGGNDHPENLQLLCSSCNRIKGNRGMDYLLERLRSRKHF</sequence>
<feature type="region of interest" description="Disordered" evidence="1">
    <location>
        <begin position="102"/>
        <end position="124"/>
    </location>
</feature>
<accession>A0A930XXD1</accession>
<keyword evidence="2" id="KW-0472">Membrane</keyword>
<feature type="compositionally biased region" description="Polar residues" evidence="1">
    <location>
        <begin position="105"/>
        <end position="118"/>
    </location>
</feature>
<protein>
    <submittedName>
        <fullName evidence="4">HNH endonuclease</fullName>
    </submittedName>
</protein>
<dbReference type="Pfam" id="PF01844">
    <property type="entry name" value="HNH"/>
    <property type="match status" value="1"/>
</dbReference>
<dbReference type="SMART" id="SM00507">
    <property type="entry name" value="HNHc"/>
    <property type="match status" value="1"/>
</dbReference>
<evidence type="ECO:0000313" key="4">
    <source>
        <dbReference type="EMBL" id="MBF2734693.1"/>
    </source>
</evidence>
<dbReference type="PANTHER" id="PTHR33877:SF1">
    <property type="entry name" value="TYPE IV METHYL-DIRECTED RESTRICTION ENZYME ECOKMCRA"/>
    <property type="match status" value="1"/>
</dbReference>
<dbReference type="Proteomes" id="UP000604381">
    <property type="component" value="Unassembled WGS sequence"/>
</dbReference>
<proteinExistence type="predicted"/>
<keyword evidence="2" id="KW-1133">Transmembrane helix</keyword>
<dbReference type="AlphaFoldDB" id="A0A930XXD1"/>
<comment type="caution">
    <text evidence="4">The sequence shown here is derived from an EMBL/GenBank/DDBJ whole genome shotgun (WGS) entry which is preliminary data.</text>
</comment>
<dbReference type="InterPro" id="IPR052892">
    <property type="entry name" value="NA-targeting_endonuclease"/>
</dbReference>
<dbReference type="PANTHER" id="PTHR33877">
    <property type="entry name" value="SLL1193 PROTEIN"/>
    <property type="match status" value="1"/>
</dbReference>
<dbReference type="Gene3D" id="1.10.30.50">
    <property type="match status" value="1"/>
</dbReference>
<name>A0A930XXD1_9GAMM</name>
<feature type="transmembrane region" description="Helical" evidence="2">
    <location>
        <begin position="12"/>
        <end position="31"/>
    </location>
</feature>
<keyword evidence="4" id="KW-0540">Nuclease</keyword>
<dbReference type="CDD" id="cd00085">
    <property type="entry name" value="HNHc"/>
    <property type="match status" value="1"/>
</dbReference>
<dbReference type="GO" id="GO:0003676">
    <property type="term" value="F:nucleic acid binding"/>
    <property type="evidence" value="ECO:0007669"/>
    <property type="project" value="InterPro"/>
</dbReference>
<dbReference type="EMBL" id="JADHEI010000014">
    <property type="protein sequence ID" value="MBF2734693.1"/>
    <property type="molecule type" value="Genomic_DNA"/>
</dbReference>
<dbReference type="GO" id="GO:0008270">
    <property type="term" value="F:zinc ion binding"/>
    <property type="evidence" value="ECO:0007669"/>
    <property type="project" value="InterPro"/>
</dbReference>
<organism evidence="4 5">
    <name type="scientific">Candidatus Amphirhobacter heronislandensis</name>
    <dbReference type="NCBI Taxonomy" id="1732024"/>
    <lineage>
        <taxon>Bacteria</taxon>
        <taxon>Pseudomonadati</taxon>
        <taxon>Pseudomonadota</taxon>
        <taxon>Gammaproteobacteria</taxon>
        <taxon>Candidatus Tethybacterales</taxon>
        <taxon>Candidatus Tethybacteraceae</taxon>
        <taxon>Candidatus Amphirhobacter</taxon>
    </lineage>
</organism>
<evidence type="ECO:0000259" key="3">
    <source>
        <dbReference type="SMART" id="SM00507"/>
    </source>
</evidence>
<reference evidence="4" key="1">
    <citation type="submission" date="2020-10" db="EMBL/GenBank/DDBJ databases">
        <title>An improved Amphimedon queenslandica hologenome assembly reveals how three proteobacterial symbionts can extend the metabolic phenotypic of their marine sponge host.</title>
        <authorList>
            <person name="Degnan B."/>
            <person name="Degnan S."/>
            <person name="Xiang X."/>
        </authorList>
    </citation>
    <scope>NUCLEOTIDE SEQUENCE</scope>
    <source>
        <strain evidence="4">AqS2</strain>
    </source>
</reference>
<feature type="transmembrane region" description="Helical" evidence="2">
    <location>
        <begin position="37"/>
        <end position="55"/>
    </location>
</feature>
<dbReference type="InterPro" id="IPR002711">
    <property type="entry name" value="HNH"/>
</dbReference>
<gene>
    <name evidence="4" type="ORF">ISN26_01120</name>
</gene>